<keyword evidence="3 4" id="KW-0808">Transferase</keyword>
<dbReference type="InterPro" id="IPR035595">
    <property type="entry name" value="UDP_glycos_trans_CS"/>
</dbReference>
<dbReference type="PROSITE" id="PS00375">
    <property type="entry name" value="UDPGT"/>
    <property type="match status" value="1"/>
</dbReference>
<dbReference type="Gene3D" id="3.40.50.2000">
    <property type="entry name" value="Glycogen Phosphorylase B"/>
    <property type="match status" value="1"/>
</dbReference>
<evidence type="ECO:0000313" key="6">
    <source>
        <dbReference type="Proteomes" id="UP000694866"/>
    </source>
</evidence>
<feature type="transmembrane region" description="Helical" evidence="5">
    <location>
        <begin position="479"/>
        <end position="509"/>
    </location>
</feature>
<dbReference type="PANTHER" id="PTHR48043">
    <property type="entry name" value="EG:EG0003.4 PROTEIN-RELATED"/>
    <property type="match status" value="1"/>
</dbReference>
<evidence type="ECO:0000256" key="3">
    <source>
        <dbReference type="ARBA" id="ARBA00022679"/>
    </source>
</evidence>
<dbReference type="GO" id="GO:0015020">
    <property type="term" value="F:glucuronosyltransferase activity"/>
    <property type="evidence" value="ECO:0007669"/>
    <property type="project" value="UniProtKB-EC"/>
</dbReference>
<keyword evidence="5" id="KW-1133">Transmembrane helix</keyword>
<evidence type="ECO:0000256" key="2">
    <source>
        <dbReference type="ARBA" id="ARBA00022676"/>
    </source>
</evidence>
<evidence type="ECO:0000256" key="5">
    <source>
        <dbReference type="RuleBase" id="RU362059"/>
    </source>
</evidence>
<evidence type="ECO:0000313" key="7">
    <source>
        <dbReference type="RefSeq" id="XP_011297294.1"/>
    </source>
</evidence>
<gene>
    <name evidence="7" type="primary">LOC105263036</name>
</gene>
<feature type="chain" id="PRO_5040539230" description="UDP-glucuronosyltransferase" evidence="5">
    <location>
        <begin position="23"/>
        <end position="520"/>
    </location>
</feature>
<dbReference type="InterPro" id="IPR050271">
    <property type="entry name" value="UDP-glycosyltransferase"/>
</dbReference>
<reference evidence="7" key="1">
    <citation type="submission" date="2025-08" db="UniProtKB">
        <authorList>
            <consortium name="RefSeq"/>
        </authorList>
    </citation>
    <scope>IDENTIFICATION</scope>
    <source>
        <strain evidence="7">USDA-PBARC FA_bdor</strain>
        <tissue evidence="7">Whole organism</tissue>
    </source>
</reference>
<dbReference type="AlphaFoldDB" id="A0A9R1SUC3"/>
<dbReference type="EC" id="2.4.1.17" evidence="5"/>
<comment type="catalytic activity">
    <reaction evidence="5">
        <text>glucuronate acceptor + UDP-alpha-D-glucuronate = acceptor beta-D-glucuronoside + UDP + H(+)</text>
        <dbReference type="Rhea" id="RHEA:21032"/>
        <dbReference type="ChEBI" id="CHEBI:15378"/>
        <dbReference type="ChEBI" id="CHEBI:58052"/>
        <dbReference type="ChEBI" id="CHEBI:58223"/>
        <dbReference type="ChEBI" id="CHEBI:132367"/>
        <dbReference type="ChEBI" id="CHEBI:132368"/>
        <dbReference type="EC" id="2.4.1.17"/>
    </reaction>
</comment>
<keyword evidence="5" id="KW-0472">Membrane</keyword>
<dbReference type="SUPFAM" id="SSF53756">
    <property type="entry name" value="UDP-Glycosyltransferase/glycogen phosphorylase"/>
    <property type="match status" value="1"/>
</dbReference>
<evidence type="ECO:0000256" key="1">
    <source>
        <dbReference type="ARBA" id="ARBA00009995"/>
    </source>
</evidence>
<dbReference type="OrthoDB" id="5835829at2759"/>
<keyword evidence="6" id="KW-1185">Reference proteome</keyword>
<dbReference type="CDD" id="cd03784">
    <property type="entry name" value="GT1_Gtf-like"/>
    <property type="match status" value="1"/>
</dbReference>
<sequence length="520" mass="59368">MFPTRLLFFLLFISVINERASALRALAIFPFPSKSHAIGIQHLFQAMARRGHSVDLVSHFPRDKPMENYRDISLRGILPSIPNSTTFDMFQSFNFLGMKDFVRIAGAETCDLLELPVFQELMMTPRGTYDVIIIELFVAPCYVAFGEKLNAPVVGAVTSKLPDWLFDSFGNPLNPSYMASYFSSSTQRMTFWERLRNTLHVQNTRFQFDYYMTDQIAQVEKHFARRISSLDELYKDVALVLVNEHFSVNDIKPTTPDIIDIGGLHIYNNTQQLTTELQDWLDESTEGCVYFTFGSTVNFESFPKEVLRIFYRSFERIAPVRVLMKGDPEVHSKDLSKNVKIVPWAPQIAVLKHKNVKAFITHGGLLGTQEAIAYKVPLIGIPLFGDQYPNLRNYANRGFAVVLELKALTEDSLTDAIITVLRDPTYSENIARVSELFWDRPMNPLDTAIYWIEYAAKRGLVLKSPATELSWWKLHLLDVYGFMLICALTVLYAIIKLTTLLCSCASRVLPKKVPKSKKHN</sequence>
<dbReference type="FunFam" id="3.40.50.2000:FF:000021">
    <property type="entry name" value="UDP-glucuronosyltransferase"/>
    <property type="match status" value="1"/>
</dbReference>
<dbReference type="Pfam" id="PF00201">
    <property type="entry name" value="UDPGT"/>
    <property type="match status" value="1"/>
</dbReference>
<keyword evidence="5" id="KW-0812">Transmembrane</keyword>
<dbReference type="RefSeq" id="XP_011297294.1">
    <property type="nucleotide sequence ID" value="XM_011298992.1"/>
</dbReference>
<proteinExistence type="inferred from homology"/>
<dbReference type="PANTHER" id="PTHR48043:SF145">
    <property type="entry name" value="FI06409P-RELATED"/>
    <property type="match status" value="1"/>
</dbReference>
<dbReference type="GO" id="GO:0016020">
    <property type="term" value="C:membrane"/>
    <property type="evidence" value="ECO:0007669"/>
    <property type="project" value="UniProtKB-SubCell"/>
</dbReference>
<comment type="similarity">
    <text evidence="1 4">Belongs to the UDP-glycosyltransferase family.</text>
</comment>
<name>A0A9R1SUC3_9HYME</name>
<dbReference type="Proteomes" id="UP000694866">
    <property type="component" value="Unplaced"/>
</dbReference>
<keyword evidence="5" id="KW-0732">Signal</keyword>
<feature type="signal peptide" evidence="5">
    <location>
        <begin position="1"/>
        <end position="22"/>
    </location>
</feature>
<protein>
    <recommendedName>
        <fullName evidence="5">UDP-glucuronosyltransferase</fullName>
        <ecNumber evidence="5">2.4.1.17</ecNumber>
    </recommendedName>
</protein>
<comment type="subcellular location">
    <subcellularLocation>
        <location evidence="5">Membrane</location>
        <topology evidence="5">Single-pass membrane protein</topology>
    </subcellularLocation>
</comment>
<keyword evidence="2 4" id="KW-0328">Glycosyltransferase</keyword>
<dbReference type="InterPro" id="IPR002213">
    <property type="entry name" value="UDP_glucos_trans"/>
</dbReference>
<accession>A0A9R1SUC3</accession>
<organism evidence="6 7">
    <name type="scientific">Fopius arisanus</name>
    <dbReference type="NCBI Taxonomy" id="64838"/>
    <lineage>
        <taxon>Eukaryota</taxon>
        <taxon>Metazoa</taxon>
        <taxon>Ecdysozoa</taxon>
        <taxon>Arthropoda</taxon>
        <taxon>Hexapoda</taxon>
        <taxon>Insecta</taxon>
        <taxon>Pterygota</taxon>
        <taxon>Neoptera</taxon>
        <taxon>Endopterygota</taxon>
        <taxon>Hymenoptera</taxon>
        <taxon>Apocrita</taxon>
        <taxon>Ichneumonoidea</taxon>
        <taxon>Braconidae</taxon>
        <taxon>Opiinae</taxon>
        <taxon>Fopius</taxon>
    </lineage>
</organism>
<dbReference type="GeneID" id="105263036"/>
<evidence type="ECO:0000256" key="4">
    <source>
        <dbReference type="RuleBase" id="RU003718"/>
    </source>
</evidence>
<dbReference type="KEGG" id="fas:105263036"/>